<reference evidence="2" key="1">
    <citation type="journal article" date="2019" name="Int. J. Syst. Evol. Microbiol.">
        <title>The Global Catalogue of Microorganisms (GCM) 10K type strain sequencing project: providing services to taxonomists for standard genome sequencing and annotation.</title>
        <authorList>
            <consortium name="The Broad Institute Genomics Platform"/>
            <consortium name="The Broad Institute Genome Sequencing Center for Infectious Disease"/>
            <person name="Wu L."/>
            <person name="Ma J."/>
        </authorList>
    </citation>
    <scope>NUCLEOTIDE SEQUENCE [LARGE SCALE GENOMIC DNA]</scope>
    <source>
        <strain evidence="2">JCM 4087</strain>
    </source>
</reference>
<sequence>MRYFKGFIDISNERDLPVLIHIRNARAISFRQLRLLLLLEGIEKTRRSADWRVTRLQHHGLVERIEEDGFLGEPFFVITPNGLRVLESRGHSLVSLPSSAEQILHHSQVPHAIELVRIRLALAQHGILRSWLSELEVSSRNTVLPAGESKDYDAVAEIVVDGQLRAVGIEYERTPKGATRYREIRQMLDRDKTVDVALYLASDRNVLYLLADEMRTAKKRVGIALSESFRQNPLDANTLLSGEESEVVPFRMIFAVPAVRNS</sequence>
<evidence type="ECO:0000313" key="2">
    <source>
        <dbReference type="Proteomes" id="UP001596091"/>
    </source>
</evidence>
<dbReference type="InterPro" id="IPR025855">
    <property type="entry name" value="Replic_Relax"/>
</dbReference>
<dbReference type="EMBL" id="JBHSPH010000002">
    <property type="protein sequence ID" value="MFC5862052.1"/>
    <property type="molecule type" value="Genomic_DNA"/>
</dbReference>
<organism evidence="1 2">
    <name type="scientific">Acidicapsa dinghuensis</name>
    <dbReference type="NCBI Taxonomy" id="2218256"/>
    <lineage>
        <taxon>Bacteria</taxon>
        <taxon>Pseudomonadati</taxon>
        <taxon>Acidobacteriota</taxon>
        <taxon>Terriglobia</taxon>
        <taxon>Terriglobales</taxon>
        <taxon>Acidobacteriaceae</taxon>
        <taxon>Acidicapsa</taxon>
    </lineage>
</organism>
<comment type="caution">
    <text evidence="1">The sequence shown here is derived from an EMBL/GenBank/DDBJ whole genome shotgun (WGS) entry which is preliminary data.</text>
</comment>
<dbReference type="Proteomes" id="UP001596091">
    <property type="component" value="Unassembled WGS sequence"/>
</dbReference>
<keyword evidence="2" id="KW-1185">Reference proteome</keyword>
<dbReference type="RefSeq" id="WP_263338091.1">
    <property type="nucleotide sequence ID" value="NZ_JAGSYH010000004.1"/>
</dbReference>
<name>A0ABW1EDZ6_9BACT</name>
<accession>A0ABW1EDZ6</accession>
<dbReference type="Pfam" id="PF13814">
    <property type="entry name" value="Replic_Relax"/>
    <property type="match status" value="1"/>
</dbReference>
<gene>
    <name evidence="1" type="ORF">ACFPT7_07090</name>
</gene>
<evidence type="ECO:0000313" key="1">
    <source>
        <dbReference type="EMBL" id="MFC5862052.1"/>
    </source>
</evidence>
<protein>
    <submittedName>
        <fullName evidence="1">Replication-relaxation family protein</fullName>
    </submittedName>
</protein>
<proteinExistence type="predicted"/>